<reference evidence="1 2" key="1">
    <citation type="submission" date="2024-02" db="EMBL/GenBank/DDBJ databases">
        <title>De novo assembly and annotation of 12 fungi associated with fruit tree decline syndrome in Ontario, Canada.</title>
        <authorList>
            <person name="Sulman M."/>
            <person name="Ellouze W."/>
            <person name="Ilyukhin E."/>
        </authorList>
    </citation>
    <scope>NUCLEOTIDE SEQUENCE [LARGE SCALE GENOMIC DNA]</scope>
    <source>
        <strain evidence="1 2">M97-236</strain>
    </source>
</reference>
<accession>A0ABR3QK02</accession>
<dbReference type="EMBL" id="JAKIXB020000046">
    <property type="protein sequence ID" value="KAL1592477.1"/>
    <property type="molecule type" value="Genomic_DNA"/>
</dbReference>
<dbReference type="InterPro" id="IPR002110">
    <property type="entry name" value="Ankyrin_rpt"/>
</dbReference>
<gene>
    <name evidence="1" type="ORF">SLS59_009710</name>
</gene>
<dbReference type="Pfam" id="PF00023">
    <property type="entry name" value="Ank"/>
    <property type="match status" value="1"/>
</dbReference>
<dbReference type="Gene3D" id="1.25.40.20">
    <property type="entry name" value="Ankyrin repeat-containing domain"/>
    <property type="match status" value="1"/>
</dbReference>
<sequence>MLLLHVPPEIFQQIINLYVSTFGVRKAAKAREVSRMFARHPVSKLKARVPKRLLSKNLAFFLERRTLNRHGAPDVLPSLIRAIVNEFVSITGVTTDTARASWIKKVAGVIAVHCYEASKSAIAPTVARIKDYNQDPLKGNALLVATYLKDDAMVSKLLAQGVDPWTGPLLFRKYFLHEAISSKNSQMIDLFLAHAGLPQNESLSKTRVHVFSDAIVAASIDDWTLATRMLKWYAKHLPKLSPSASRQLVKKAVVNGALEFLRSMQDLGYLHMKKRPHTREIIQGLLTSSRPTDLLQHFNDRGFLSFYNHYRIQDNDEARVLIDLATYNDSLGLAKAVIDVSKKTGHFFTCDCDEALREAISRNDTDMVDLLLAEGADPEARECDGRGSTYELARPGSEVQLSIRVAIAMKVSEWGDEYEMPKHLVWDAKKQKDVYQAYTLTPPIP</sequence>
<organism evidence="1 2">
    <name type="scientific">Nothophoma quercina</name>
    <dbReference type="NCBI Taxonomy" id="749835"/>
    <lineage>
        <taxon>Eukaryota</taxon>
        <taxon>Fungi</taxon>
        <taxon>Dikarya</taxon>
        <taxon>Ascomycota</taxon>
        <taxon>Pezizomycotina</taxon>
        <taxon>Dothideomycetes</taxon>
        <taxon>Pleosporomycetidae</taxon>
        <taxon>Pleosporales</taxon>
        <taxon>Pleosporineae</taxon>
        <taxon>Didymellaceae</taxon>
        <taxon>Nothophoma</taxon>
    </lineage>
</organism>
<proteinExistence type="predicted"/>
<dbReference type="SMART" id="SM00248">
    <property type="entry name" value="ANK"/>
    <property type="match status" value="2"/>
</dbReference>
<comment type="caution">
    <text evidence="1">The sequence shown here is derived from an EMBL/GenBank/DDBJ whole genome shotgun (WGS) entry which is preliminary data.</text>
</comment>
<evidence type="ECO:0008006" key="3">
    <source>
        <dbReference type="Google" id="ProtNLM"/>
    </source>
</evidence>
<name>A0ABR3QK02_9PLEO</name>
<evidence type="ECO:0000313" key="2">
    <source>
        <dbReference type="Proteomes" id="UP001521222"/>
    </source>
</evidence>
<protein>
    <recommendedName>
        <fullName evidence="3">Ankyrin</fullName>
    </recommendedName>
</protein>
<dbReference type="InterPro" id="IPR036770">
    <property type="entry name" value="Ankyrin_rpt-contain_sf"/>
</dbReference>
<keyword evidence="2" id="KW-1185">Reference proteome</keyword>
<dbReference type="SUPFAM" id="SSF48403">
    <property type="entry name" value="Ankyrin repeat"/>
    <property type="match status" value="1"/>
</dbReference>
<dbReference type="Proteomes" id="UP001521222">
    <property type="component" value="Unassembled WGS sequence"/>
</dbReference>
<evidence type="ECO:0000313" key="1">
    <source>
        <dbReference type="EMBL" id="KAL1592477.1"/>
    </source>
</evidence>